<dbReference type="Gene3D" id="2.10.300.10">
    <property type="entry name" value="Porin MspA ribbon domain"/>
    <property type="match status" value="1"/>
</dbReference>
<protein>
    <submittedName>
        <fullName evidence="2">Possible porin protein</fullName>
    </submittedName>
</protein>
<evidence type="ECO:0000313" key="3">
    <source>
        <dbReference type="Proteomes" id="UP000325466"/>
    </source>
</evidence>
<dbReference type="EMBL" id="BLAH01000094">
    <property type="protein sequence ID" value="GES38517.1"/>
    <property type="molecule type" value="Genomic_DNA"/>
</dbReference>
<keyword evidence="1" id="KW-0732">Signal</keyword>
<evidence type="ECO:0000256" key="1">
    <source>
        <dbReference type="ARBA" id="ARBA00022729"/>
    </source>
</evidence>
<organism evidence="2 3">
    <name type="scientific">Rhodococcus aetherivorans</name>
    <dbReference type="NCBI Taxonomy" id="191292"/>
    <lineage>
        <taxon>Bacteria</taxon>
        <taxon>Bacillati</taxon>
        <taxon>Actinomycetota</taxon>
        <taxon>Actinomycetes</taxon>
        <taxon>Mycobacteriales</taxon>
        <taxon>Nocardiaceae</taxon>
        <taxon>Rhodococcus</taxon>
    </lineage>
</organism>
<evidence type="ECO:0000313" key="2">
    <source>
        <dbReference type="EMBL" id="GES38517.1"/>
    </source>
</evidence>
<dbReference type="InterPro" id="IPR015286">
    <property type="entry name" value="Porin_fam_mycobact-type"/>
</dbReference>
<dbReference type="Pfam" id="PF09203">
    <property type="entry name" value="MspA"/>
    <property type="match status" value="1"/>
</dbReference>
<sequence length="276" mass="28841">MSGRFRLVSAKMINSPSGRGFCGYARRDRLVRPLPSTVHENEVRSMINTFSGNRFRQCARATALGAAAVLGMVVGSGSAGAAVDNARTLPLGNNNAIEVLQADTSIQSYPPLDSSPVSFEFFHDEVVSVNITGPDADAFQDTKLTIGYQIGYPVALTGGTVTINTPNLDWEVGNDFGVGVELAPDFALGLDAGTSASLGGSIIPSQEIAVDLAPGGITDVPFVQDMEFDGRTATVRLAGVHGSVSGALGPVTIRPYARAVTSNNDTVVTYGVPHRL</sequence>
<dbReference type="Proteomes" id="UP000325466">
    <property type="component" value="Unassembled WGS sequence"/>
</dbReference>
<keyword evidence="3" id="KW-1185">Reference proteome</keyword>
<gene>
    <name evidence="2" type="ORF">RAJCM14343_3782</name>
</gene>
<reference evidence="2 3" key="1">
    <citation type="journal article" date="2018" name="Biodegradation">
        <title>1,4-Dioxane degradation characteristics of Rhodococcus aetherivorans JCM 14343.</title>
        <authorList>
            <person name="Inoue D."/>
            <person name="Tsunoda T."/>
            <person name="Yamamoto N."/>
            <person name="Ike M."/>
            <person name="Sei K."/>
        </authorList>
    </citation>
    <scope>NUCLEOTIDE SEQUENCE [LARGE SCALE GENOMIC DNA]</scope>
    <source>
        <strain evidence="2 3">JCM 14343</strain>
    </source>
</reference>
<dbReference type="SUPFAM" id="SSF56959">
    <property type="entry name" value="Leukocidin-like"/>
    <property type="match status" value="1"/>
</dbReference>
<dbReference type="Gene3D" id="2.60.40.1650">
    <property type="entry name" value="Porin MspA (Ig-like beta-sandwich domain)"/>
    <property type="match status" value="1"/>
</dbReference>
<name>A0ABQ0YPS2_9NOCA</name>
<accession>A0ABQ0YPS2</accession>
<dbReference type="InterPro" id="IPR036435">
    <property type="entry name" value="Leukocidin/porin_MspA_sf"/>
</dbReference>
<proteinExistence type="predicted"/>
<comment type="caution">
    <text evidence="2">The sequence shown here is derived from an EMBL/GenBank/DDBJ whole genome shotgun (WGS) entry which is preliminary data.</text>
</comment>